<dbReference type="GeneID" id="117351714"/>
<evidence type="ECO:0000256" key="3">
    <source>
        <dbReference type="ARBA" id="ARBA00022475"/>
    </source>
</evidence>
<dbReference type="InterPro" id="IPR020894">
    <property type="entry name" value="Cadherin_CS"/>
</dbReference>
<dbReference type="PRINTS" id="PR00205">
    <property type="entry name" value="CADHERIN"/>
</dbReference>
<comment type="subcellular location">
    <subcellularLocation>
        <location evidence="2">Cell membrane</location>
        <topology evidence="2">Single-pass type I membrane protein</topology>
    </subcellularLocation>
</comment>
<dbReference type="Pfam" id="PF16492">
    <property type="entry name" value="Cadherin_C_2"/>
    <property type="match status" value="1"/>
</dbReference>
<dbReference type="FunFam" id="2.60.40.60:FF:000006">
    <property type="entry name" value="Protocadherin alpha 2"/>
    <property type="match status" value="1"/>
</dbReference>
<evidence type="ECO:0000256" key="9">
    <source>
        <dbReference type="ARBA" id="ARBA00022989"/>
    </source>
</evidence>
<dbReference type="GO" id="GO:0005886">
    <property type="term" value="C:plasma membrane"/>
    <property type="evidence" value="ECO:0007669"/>
    <property type="project" value="UniProtKB-SubCell"/>
</dbReference>
<evidence type="ECO:0000256" key="11">
    <source>
        <dbReference type="ARBA" id="ARBA00023180"/>
    </source>
</evidence>
<dbReference type="FunFam" id="2.60.40.60:FF:000007">
    <property type="entry name" value="Protocadherin alpha 2"/>
    <property type="match status" value="1"/>
</dbReference>
<dbReference type="FunFam" id="2.60.40.60:FF:000129">
    <property type="entry name" value="protocadherin alpha-C2 isoform X1"/>
    <property type="match status" value="1"/>
</dbReference>
<dbReference type="Pfam" id="PF08266">
    <property type="entry name" value="Cadherin_2"/>
    <property type="match status" value="1"/>
</dbReference>
<dbReference type="PROSITE" id="PS00232">
    <property type="entry name" value="CADHERIN_1"/>
    <property type="match status" value="3"/>
</dbReference>
<feature type="transmembrane region" description="Helical" evidence="14">
    <location>
        <begin position="684"/>
        <end position="707"/>
    </location>
</feature>
<evidence type="ECO:0000256" key="7">
    <source>
        <dbReference type="ARBA" id="ARBA00022837"/>
    </source>
</evidence>
<feature type="region of interest" description="Disordered" evidence="13">
    <location>
        <begin position="762"/>
        <end position="783"/>
    </location>
</feature>
<dbReference type="PROSITE" id="PS50268">
    <property type="entry name" value="CADHERIN_2"/>
    <property type="match status" value="6"/>
</dbReference>
<dbReference type="RefSeq" id="XP_033783342.1">
    <property type="nucleotide sequence ID" value="XM_033927451.1"/>
</dbReference>
<evidence type="ECO:0000259" key="16">
    <source>
        <dbReference type="PROSITE" id="PS50268"/>
    </source>
</evidence>
<evidence type="ECO:0000256" key="13">
    <source>
        <dbReference type="SAM" id="MobiDB-lite"/>
    </source>
</evidence>
<feature type="domain" description="Cadherin" evidence="16">
    <location>
        <begin position="28"/>
        <end position="127"/>
    </location>
</feature>
<dbReference type="InterPro" id="IPR002126">
    <property type="entry name" value="Cadherin-like_dom"/>
</dbReference>
<evidence type="ECO:0000256" key="2">
    <source>
        <dbReference type="ARBA" id="ARBA00004251"/>
    </source>
</evidence>
<gene>
    <name evidence="18" type="primary">LOC117351714</name>
</gene>
<dbReference type="GO" id="GO:0005509">
    <property type="term" value="F:calcium ion binding"/>
    <property type="evidence" value="ECO:0007669"/>
    <property type="project" value="UniProtKB-UniRule"/>
</dbReference>
<dbReference type="SUPFAM" id="SSF49313">
    <property type="entry name" value="Cadherin-like"/>
    <property type="match status" value="6"/>
</dbReference>
<dbReference type="PANTHER" id="PTHR24028">
    <property type="entry name" value="CADHERIN-87A"/>
    <property type="match status" value="1"/>
</dbReference>
<evidence type="ECO:0000256" key="14">
    <source>
        <dbReference type="SAM" id="Phobius"/>
    </source>
</evidence>
<keyword evidence="6" id="KW-0677">Repeat</keyword>
<accession>A0A6P8P2X0</accession>
<name>A0A6P8P2X0_GEOSA</name>
<feature type="signal peptide" evidence="15">
    <location>
        <begin position="1"/>
        <end position="23"/>
    </location>
</feature>
<dbReference type="InterPro" id="IPR013164">
    <property type="entry name" value="Cadherin_N"/>
</dbReference>
<evidence type="ECO:0000256" key="8">
    <source>
        <dbReference type="ARBA" id="ARBA00022889"/>
    </source>
</evidence>
<dbReference type="GO" id="GO:0007156">
    <property type="term" value="P:homophilic cell adhesion via plasma membrane adhesion molecules"/>
    <property type="evidence" value="ECO:0007669"/>
    <property type="project" value="InterPro"/>
</dbReference>
<evidence type="ECO:0000256" key="15">
    <source>
        <dbReference type="SAM" id="SignalP"/>
    </source>
</evidence>
<dbReference type="FunFam" id="2.60.40.60:FF:000002">
    <property type="entry name" value="Protocadherin alpha 2"/>
    <property type="match status" value="1"/>
</dbReference>
<dbReference type="InterPro" id="IPR032455">
    <property type="entry name" value="Cadherin_C"/>
</dbReference>
<feature type="domain" description="Cadherin" evidence="16">
    <location>
        <begin position="237"/>
        <end position="344"/>
    </location>
</feature>
<keyword evidence="5 15" id="KW-0732">Signal</keyword>
<keyword evidence="10 14" id="KW-0472">Membrane</keyword>
<keyword evidence="3" id="KW-1003">Cell membrane</keyword>
<evidence type="ECO:0000256" key="12">
    <source>
        <dbReference type="PROSITE-ProRule" id="PRU00043"/>
    </source>
</evidence>
<feature type="region of interest" description="Disordered" evidence="13">
    <location>
        <begin position="800"/>
        <end position="833"/>
    </location>
</feature>
<dbReference type="FunFam" id="2.60.40.60:FF:000001">
    <property type="entry name" value="Protocadherin alpha 2"/>
    <property type="match status" value="1"/>
</dbReference>
<keyword evidence="8" id="KW-0130">Cell adhesion</keyword>
<keyword evidence="17" id="KW-1185">Reference proteome</keyword>
<feature type="domain" description="Cadherin" evidence="16">
    <location>
        <begin position="345"/>
        <end position="449"/>
    </location>
</feature>
<dbReference type="SMART" id="SM00112">
    <property type="entry name" value="CA"/>
    <property type="match status" value="6"/>
</dbReference>
<dbReference type="InterPro" id="IPR050174">
    <property type="entry name" value="Protocadherin/Cadherin-CA"/>
</dbReference>
<dbReference type="Pfam" id="PF15974">
    <property type="entry name" value="Cadherin_tail"/>
    <property type="match status" value="1"/>
</dbReference>
<sequence length="930" mass="103061">MVVLQRRQVYLILLLSAWDLVFCQVHYSVPEESQRGTFVGRIAQDLGLETGELVLRTFRITSKDGNDYFKVNLQTGILLVNRRIDREELCAQKPACQLHLEVLIDKPVTIYRLEVEIEDINDNSPVFPTNEFNLFILESRLPESRFTLGGAFDADVGINSVQTYELSPNEYFILDVQPNNDESKYAELVLMKQLDREHIPVHYLTLTAFDGGKPRLTGTVQLLITVEDVNDNSPKFDQPVYKISLFENAVDGTLVLKVNATDLDEGTNSDILYSFSNLVPSHVRSYFSIDSNSGEIRLKKELDYEDTTSYEIRVDAVDQGHYAVAGHCKIIIEVLDVNDNPPELTVNSLSLLVPEDSPLGTVIGLFSISDKDSDANGKVNCYVAQSIPFKMKSTFKDYYSLVLDGPIDRERNSEYEIVIVARDEGSPSLSTTANIPVEITDVNDNAPAFSQPFHSLFVKENNLPGSLICTVSALDPDLNENGFITYSLVQNMNQVIYVSSYISVNPKSGNIYALQSFDHEEINLIQFEVEAKDSGSPALSSSVTLNLFVLDENDNAPTILSPLLGADAQIIRLAPQSAKGEHLVFKIRAMDADSGYNAWLSYQIKEPTNAPFKIGLSSGEIRTTSLYEELFVNEQKLVVLVSDHGEPSMSATATLTFSLLESNQYTKLSDAGEENKNYLTDINMYLIISIGSISSIFLIVMILYTVLKCHRESRDMVDPGKPTPACSSTVGSWTYSLQRCYNLRLSGVNSKNDLIIFSPNVPHSTENEENQLGKPKQPNPDWRYSASMRAGMQSAVHLDESGVLRGGPGGPEQQWPTVSSATLEPEAGEVSPPVGAGVNSNSWTFKYGPGNPKQPVPPIPPDFPDNFIIPGSPAIISIRQDQQASQGSKGNFITFGKKEETKKRKKKKKQGSKNQEKKEKGNSATDNSDQ</sequence>
<dbReference type="PANTHER" id="PTHR24028:SF133">
    <property type="entry name" value="PROTOCADHERIN ALPHA-4"/>
    <property type="match status" value="1"/>
</dbReference>
<evidence type="ECO:0000256" key="6">
    <source>
        <dbReference type="ARBA" id="ARBA00022737"/>
    </source>
</evidence>
<evidence type="ECO:0000313" key="17">
    <source>
        <dbReference type="Proteomes" id="UP000515159"/>
    </source>
</evidence>
<keyword evidence="11" id="KW-0325">Glycoprotein</keyword>
<dbReference type="CDD" id="cd11304">
    <property type="entry name" value="Cadherin_repeat"/>
    <property type="match status" value="6"/>
</dbReference>
<feature type="region of interest" description="Disordered" evidence="13">
    <location>
        <begin position="879"/>
        <end position="930"/>
    </location>
</feature>
<keyword evidence="9 14" id="KW-1133">Transmembrane helix</keyword>
<evidence type="ECO:0000256" key="10">
    <source>
        <dbReference type="ARBA" id="ARBA00023136"/>
    </source>
</evidence>
<keyword evidence="4 14" id="KW-0812">Transmembrane</keyword>
<dbReference type="InterPro" id="IPR015919">
    <property type="entry name" value="Cadherin-like_sf"/>
</dbReference>
<reference evidence="18" key="1">
    <citation type="submission" date="2025-08" db="UniProtKB">
        <authorList>
            <consortium name="RefSeq"/>
        </authorList>
    </citation>
    <scope>IDENTIFICATION</scope>
</reference>
<evidence type="ECO:0000256" key="5">
    <source>
        <dbReference type="ARBA" id="ARBA00022729"/>
    </source>
</evidence>
<evidence type="ECO:0000313" key="18">
    <source>
        <dbReference type="RefSeq" id="XP_033783342.1"/>
    </source>
</evidence>
<evidence type="ECO:0000256" key="4">
    <source>
        <dbReference type="ARBA" id="ARBA00022692"/>
    </source>
</evidence>
<feature type="domain" description="Cadherin" evidence="16">
    <location>
        <begin position="565"/>
        <end position="669"/>
    </location>
</feature>
<dbReference type="AlphaFoldDB" id="A0A6P8P2X0"/>
<dbReference type="OrthoDB" id="6252479at2759"/>
<dbReference type="Proteomes" id="UP000515159">
    <property type="component" value="Chromosome 18"/>
</dbReference>
<dbReference type="Pfam" id="PF00028">
    <property type="entry name" value="Cadherin"/>
    <property type="match status" value="5"/>
</dbReference>
<dbReference type="FunFam" id="2.60.40.60:FF:000233">
    <property type="entry name" value="Protocadherin gamma-A3 isoform 1"/>
    <property type="match status" value="1"/>
</dbReference>
<feature type="domain" description="Cadherin" evidence="16">
    <location>
        <begin position="450"/>
        <end position="559"/>
    </location>
</feature>
<organism evidence="17 18">
    <name type="scientific">Geotrypetes seraphini</name>
    <name type="common">Gaboon caecilian</name>
    <name type="synonym">Caecilia seraphini</name>
    <dbReference type="NCBI Taxonomy" id="260995"/>
    <lineage>
        <taxon>Eukaryota</taxon>
        <taxon>Metazoa</taxon>
        <taxon>Chordata</taxon>
        <taxon>Craniata</taxon>
        <taxon>Vertebrata</taxon>
        <taxon>Euteleostomi</taxon>
        <taxon>Amphibia</taxon>
        <taxon>Gymnophiona</taxon>
        <taxon>Geotrypetes</taxon>
    </lineage>
</organism>
<dbReference type="InterPro" id="IPR031904">
    <property type="entry name" value="Cadherin_CBD"/>
</dbReference>
<feature type="compositionally biased region" description="Polar residues" evidence="13">
    <location>
        <begin position="879"/>
        <end position="891"/>
    </location>
</feature>
<proteinExistence type="predicted"/>
<protein>
    <submittedName>
        <fullName evidence="18">Protocadherin alpha-5-like isoform X2</fullName>
    </submittedName>
</protein>
<evidence type="ECO:0000256" key="1">
    <source>
        <dbReference type="ARBA" id="ARBA00003436"/>
    </source>
</evidence>
<feature type="chain" id="PRO_5028372599" evidence="15">
    <location>
        <begin position="24"/>
        <end position="930"/>
    </location>
</feature>
<keyword evidence="7 12" id="KW-0106">Calcium</keyword>
<dbReference type="Gene3D" id="2.60.40.60">
    <property type="entry name" value="Cadherins"/>
    <property type="match status" value="6"/>
</dbReference>
<comment type="function">
    <text evidence="1">Potential calcium-dependent cell-adhesion protein. May be involved in the establishment and maintenance of specific neuronal connections in the brain.</text>
</comment>
<feature type="domain" description="Cadherin" evidence="16">
    <location>
        <begin position="151"/>
        <end position="236"/>
    </location>
</feature>